<dbReference type="Proteomes" id="UP000242913">
    <property type="component" value="Unassembled WGS sequence"/>
</dbReference>
<sequence>MDKKKIELPAHKSLEGVKAFGNRGKNLKSKPGKRIMNESRYDSNSLDLQNEMLARQIIQGKIFTKVSSASVLSPIINDTITVADNNYSLII</sequence>
<proteinExistence type="predicted"/>
<dbReference type="EMBL" id="KZ270109">
    <property type="protein sequence ID" value="OZC06440.1"/>
    <property type="molecule type" value="Genomic_DNA"/>
</dbReference>
<accession>A0A238BP57</accession>
<evidence type="ECO:0000313" key="2">
    <source>
        <dbReference type="Proteomes" id="UP000242913"/>
    </source>
</evidence>
<evidence type="ECO:0000313" key="1">
    <source>
        <dbReference type="EMBL" id="OZC06440.1"/>
    </source>
</evidence>
<dbReference type="AlphaFoldDB" id="A0A238BP57"/>
<keyword evidence="2" id="KW-1185">Reference proteome</keyword>
<organism evidence="1 2">
    <name type="scientific">Onchocerca flexuosa</name>
    <dbReference type="NCBI Taxonomy" id="387005"/>
    <lineage>
        <taxon>Eukaryota</taxon>
        <taxon>Metazoa</taxon>
        <taxon>Ecdysozoa</taxon>
        <taxon>Nematoda</taxon>
        <taxon>Chromadorea</taxon>
        <taxon>Rhabditida</taxon>
        <taxon>Spirurina</taxon>
        <taxon>Spiruromorpha</taxon>
        <taxon>Filarioidea</taxon>
        <taxon>Onchocercidae</taxon>
        <taxon>Onchocerca</taxon>
    </lineage>
</organism>
<name>A0A238BP57_9BILA</name>
<gene>
    <name evidence="1" type="ORF">X798_06572</name>
</gene>
<protein>
    <submittedName>
        <fullName evidence="1">Uncharacterized protein</fullName>
    </submittedName>
</protein>
<reference evidence="1 2" key="1">
    <citation type="submission" date="2015-12" db="EMBL/GenBank/DDBJ databases">
        <title>Draft genome of the nematode, Onchocerca flexuosa.</title>
        <authorList>
            <person name="Mitreva M."/>
        </authorList>
    </citation>
    <scope>NUCLEOTIDE SEQUENCE [LARGE SCALE GENOMIC DNA]</scope>
    <source>
        <strain evidence="1">Red Deer</strain>
    </source>
</reference>